<accession>A0ABX1U316</accession>
<dbReference type="SUPFAM" id="SSF55326">
    <property type="entry name" value="PurM N-terminal domain-like"/>
    <property type="match status" value="2"/>
</dbReference>
<evidence type="ECO:0000259" key="15">
    <source>
        <dbReference type="Pfam" id="PF22689"/>
    </source>
</evidence>
<feature type="binding site" evidence="10">
    <location>
        <position position="746"/>
    </location>
    <ligand>
        <name>Mg(2+)</name>
        <dbReference type="ChEBI" id="CHEBI:18420"/>
    </ligand>
</feature>
<feature type="domain" description="Phosphoribosylformylglycinamidine synthase linker" evidence="13">
    <location>
        <begin position="179"/>
        <end position="228"/>
    </location>
</feature>
<dbReference type="Pfam" id="PF18076">
    <property type="entry name" value="FGAR-AT_N"/>
    <property type="match status" value="1"/>
</dbReference>
<feature type="region of interest" description="Disordered" evidence="11">
    <location>
        <begin position="807"/>
        <end position="827"/>
    </location>
</feature>
<dbReference type="InterPro" id="IPR036921">
    <property type="entry name" value="PurM-like_N_sf"/>
</dbReference>
<dbReference type="NCBIfam" id="TIGR01735">
    <property type="entry name" value="FGAM_synt"/>
    <property type="match status" value="1"/>
</dbReference>
<evidence type="ECO:0000256" key="1">
    <source>
        <dbReference type="ARBA" id="ARBA00004920"/>
    </source>
</evidence>
<dbReference type="InterPro" id="IPR041609">
    <property type="entry name" value="PurL_linker"/>
</dbReference>
<feature type="domain" description="Phosphoribosylformylglycinamidine synthase N-terminal" evidence="14">
    <location>
        <begin position="42"/>
        <end position="158"/>
    </location>
</feature>
<reference evidence="16 17" key="1">
    <citation type="submission" date="2019-03" db="EMBL/GenBank/DDBJ databases">
        <title>Metabolic reconstructions from genomes of highly enriched 'Candidatus Accumulibacter' and 'Candidatus Competibacter' bioreactor populations.</title>
        <authorList>
            <person name="Annavajhala M.K."/>
            <person name="Welles L."/>
            <person name="Abbas B."/>
            <person name="Sorokin D."/>
            <person name="Park H."/>
            <person name="Van Loosdrecht M."/>
            <person name="Chandran K."/>
        </authorList>
    </citation>
    <scope>NUCLEOTIDE SEQUENCE [LARGE SCALE GENOMIC DNA]</scope>
    <source>
        <strain evidence="16 17">SBR_S</strain>
    </source>
</reference>
<feature type="binding site" evidence="10">
    <location>
        <position position="702"/>
    </location>
    <ligand>
        <name>ATP</name>
        <dbReference type="ChEBI" id="CHEBI:30616"/>
    </ligand>
</feature>
<evidence type="ECO:0000256" key="9">
    <source>
        <dbReference type="ARBA" id="ARBA00022962"/>
    </source>
</evidence>
<evidence type="ECO:0000259" key="12">
    <source>
        <dbReference type="Pfam" id="PF02769"/>
    </source>
</evidence>
<dbReference type="SUPFAM" id="SSF56042">
    <property type="entry name" value="PurM C-terminal domain-like"/>
    <property type="match status" value="2"/>
</dbReference>
<evidence type="ECO:0000256" key="7">
    <source>
        <dbReference type="ARBA" id="ARBA00022840"/>
    </source>
</evidence>
<organism evidence="16 17">
    <name type="scientific">Candidatus Accumulibacter phosphatis</name>
    <dbReference type="NCBI Taxonomy" id="327160"/>
    <lineage>
        <taxon>Bacteria</taxon>
        <taxon>Pseudomonadati</taxon>
        <taxon>Pseudomonadota</taxon>
        <taxon>Betaproteobacteria</taxon>
        <taxon>Candidatus Accumulibacter</taxon>
    </lineage>
</organism>
<dbReference type="HAMAP" id="MF_00419">
    <property type="entry name" value="PurL_1"/>
    <property type="match status" value="1"/>
</dbReference>
<dbReference type="PROSITE" id="PS51273">
    <property type="entry name" value="GATASE_TYPE_1"/>
    <property type="match status" value="1"/>
</dbReference>
<feature type="compositionally biased region" description="Basic and acidic residues" evidence="11">
    <location>
        <begin position="812"/>
        <end position="821"/>
    </location>
</feature>
<dbReference type="Proteomes" id="UP000749010">
    <property type="component" value="Unassembled WGS sequence"/>
</dbReference>
<keyword evidence="5 10" id="KW-0547">Nucleotide-binding</keyword>
<dbReference type="CDD" id="cd02203">
    <property type="entry name" value="PurL_repeat1"/>
    <property type="match status" value="1"/>
</dbReference>
<dbReference type="Pfam" id="PF13507">
    <property type="entry name" value="GATase_5"/>
    <property type="match status" value="1"/>
</dbReference>
<evidence type="ECO:0000256" key="3">
    <source>
        <dbReference type="ARBA" id="ARBA00022598"/>
    </source>
</evidence>
<evidence type="ECO:0000256" key="2">
    <source>
        <dbReference type="ARBA" id="ARBA00008608"/>
    </source>
</evidence>
<evidence type="ECO:0000256" key="5">
    <source>
        <dbReference type="ARBA" id="ARBA00022741"/>
    </source>
</evidence>
<dbReference type="RefSeq" id="WP_169068296.1">
    <property type="nucleotide sequence ID" value="NZ_SPMY01000073.1"/>
</dbReference>
<evidence type="ECO:0000256" key="10">
    <source>
        <dbReference type="HAMAP-Rule" id="MF_00419"/>
    </source>
</evidence>
<protein>
    <recommendedName>
        <fullName evidence="10">Phosphoribosylformylglycinamidine synthase</fullName>
        <shortName evidence="10">FGAM synthase</shortName>
        <shortName evidence="10">FGAMS</shortName>
        <ecNumber evidence="10">6.3.5.3</ecNumber>
    </recommendedName>
    <alternativeName>
        <fullName evidence="10">Formylglycinamide ribonucleotide amidotransferase</fullName>
        <shortName evidence="10">FGAR amidotransferase</shortName>
        <shortName evidence="10">FGAR-AT</shortName>
    </alternativeName>
</protein>
<sequence length="1356" mass="144676">MADILFLRGAAAFSSFRLQGLQQRLAAAVPGVPGIRIAAADYWHFVALHSALSDSERRQLAVLLAEQSEQPAAAAGGGELFLVTPRVGTISPWSSKATDIAANSGLLTVERIERGIAFRLDTGKRTLSAAERATIAALLHDRMLETVLDDFAQSAELFRHFPPQALTSVDLLAGGHAALAAANTRLGLALSDDEVDYLVELFLKAQRNPTDVELMMFAQANSEHCRHKIFNAAWVIDGQARSETLFGMIRETHQAHPAGTVVAYSDNSSVIEGASVPLFHPGADARYVWHEELTHILAKVETHNHPTAISPFPGAATGSGGEIRDEGATGRGSKPKAGLCGFSVSNLNIPKALQPWEAESAAYGRPARIASPLAIMLEGPIGAAAFNNEFGRPNLAGYFRTYEQFTGSAASPDGRLLRGYHKPIMLAGGVGSIAASQSFKSETLPADSLLIQIGGPGMLIGLGGGAASSMTTGSNSADLDFASVQRGNPEIQRRAQEVIDRCWQMGAPTGDASAAGDGNPILSVHDVGAGGISNALPELAHGAGCGARFELRAVNIEEPGMSPAEIWCNEAQERYVMAIAPERLAEFSALCERERCPFAVVGVTTREKRLVVADSHFGNQPVDMDMEALLGKPPRMTRTATHLPPLSVPFDATAVDLREAAARVLRLPAVADKTFLISIGDRSVGGLTARDQMVGPWQIPCADVAVTLMAFEGYLGEAFAIGERTPLAVLDAPASGRMAVGEALTNIAAADIAALAGVKLSANWMAAAGFPGEDARLFDTVRAVSDLCQQIGVAIPVGKDSLSMRSAWQEAGNEKTDEEAGQHSGAQKQVVSPLSLIVTGFARVQDARRTLTPQLVLDVGDTDLLLIDLGAGRNRLGGSALAQVFNATGSETPDVDDPARLVAFFGAIRKLASENLLLAYHDRSDGGLFATICEMAFAAHCGVSIDTDSLCYDPLMNDVDGNEKRPDLLGGRSFERLMGALFNEELGAVVQIRRAERSPVMAILRAAGLGACSQFIGAPNPWDQVRIIRNAKAVLAEPRVELQRAWSETSFRMQQLRDNPECAEQAYDRILDAADSGLSVSLSFDPGDDVAAPMINSGARPRVAILREQGVNGHVEMAAAFDRAGFAAIDVHMSDVLSGRVTLADFKGAVACGGFSYGDVLGAGQGWAKTILFNARARDSFAAFFARPDSFALGVCNGCQMMSALKEMIPGADAWPRFERNRVEQFEARFSLVEVPASPSLFFAGMGGSRLPVVVSHGEGRALFASAEEQARALVAMRYVDPAGQPSERYPDNPNGSPAGITALTTADGRFTIMMPHPERVFRSVQMSWRPADWDARGWHDSPWLRMFRNARRWVD</sequence>
<comment type="caution">
    <text evidence="10">Lacks conserved residue(s) required for the propagation of feature annotation.</text>
</comment>
<dbReference type="SUPFAM" id="SSF82697">
    <property type="entry name" value="PurS-like"/>
    <property type="match status" value="1"/>
</dbReference>
<evidence type="ECO:0000259" key="13">
    <source>
        <dbReference type="Pfam" id="PF18072"/>
    </source>
</evidence>
<keyword evidence="7 10" id="KW-0067">ATP-binding</keyword>
<dbReference type="InterPro" id="IPR010918">
    <property type="entry name" value="PurM-like_C_dom"/>
</dbReference>
<feature type="binding site" evidence="10">
    <location>
        <begin position="314"/>
        <end position="325"/>
    </location>
    <ligand>
        <name>ATP</name>
        <dbReference type="ChEBI" id="CHEBI:30616"/>
    </ligand>
</feature>
<dbReference type="Gene3D" id="3.40.50.880">
    <property type="match status" value="1"/>
</dbReference>
<keyword evidence="4 10" id="KW-0479">Metal-binding</keyword>
<proteinExistence type="inferred from homology"/>
<comment type="similarity">
    <text evidence="2 10">In the N-terminal section; belongs to the FGAMS family.</text>
</comment>
<feature type="active site" description="Nucleophile" evidence="10">
    <location>
        <position position="1196"/>
    </location>
</feature>
<dbReference type="InterPro" id="IPR010073">
    <property type="entry name" value="PurL_large"/>
</dbReference>
<keyword evidence="3 10" id="KW-0436">Ligase</keyword>
<dbReference type="Pfam" id="PF22689">
    <property type="entry name" value="FGAR-AT_PurM_N-like"/>
    <property type="match status" value="1"/>
</dbReference>
<keyword evidence="10" id="KW-0963">Cytoplasm</keyword>
<comment type="subcellular location">
    <subcellularLocation>
        <location evidence="10">Cytoplasm</location>
    </subcellularLocation>
</comment>
<dbReference type="InterPro" id="IPR036676">
    <property type="entry name" value="PurM-like_C_sf"/>
</dbReference>
<dbReference type="InterPro" id="IPR036604">
    <property type="entry name" value="PurS-like_sf"/>
</dbReference>
<feature type="binding site" evidence="10">
    <location>
        <position position="922"/>
    </location>
    <ligand>
        <name>Mg(2+)</name>
        <dbReference type="ChEBI" id="CHEBI:18420"/>
    </ligand>
</feature>
<evidence type="ECO:0000313" key="16">
    <source>
        <dbReference type="EMBL" id="NMQ29843.1"/>
    </source>
</evidence>
<dbReference type="SUPFAM" id="SSF109736">
    <property type="entry name" value="FGAM synthase PurL, linker domain"/>
    <property type="match status" value="1"/>
</dbReference>
<evidence type="ECO:0000259" key="14">
    <source>
        <dbReference type="Pfam" id="PF18076"/>
    </source>
</evidence>
<evidence type="ECO:0000256" key="6">
    <source>
        <dbReference type="ARBA" id="ARBA00022755"/>
    </source>
</evidence>
<dbReference type="InterPro" id="IPR029062">
    <property type="entry name" value="Class_I_gatase-like"/>
</dbReference>
<dbReference type="GO" id="GO:0004642">
    <property type="term" value="F:phosphoribosylformylglycinamidine synthase activity"/>
    <property type="evidence" value="ECO:0007669"/>
    <property type="project" value="UniProtKB-EC"/>
</dbReference>
<dbReference type="CDD" id="cd01740">
    <property type="entry name" value="GATase1_FGAR_AT"/>
    <property type="match status" value="1"/>
</dbReference>
<dbReference type="Pfam" id="PF02769">
    <property type="entry name" value="AIRS_C"/>
    <property type="match status" value="2"/>
</dbReference>
<dbReference type="PANTHER" id="PTHR10099">
    <property type="entry name" value="PHOSPHORIBOSYLFORMYLGLYCINAMIDINE SYNTHASE"/>
    <property type="match status" value="1"/>
</dbReference>
<evidence type="ECO:0000256" key="8">
    <source>
        <dbReference type="ARBA" id="ARBA00022842"/>
    </source>
</evidence>
<feature type="domain" description="FGAR-AT PurM N-terminal-like" evidence="15">
    <location>
        <begin position="672"/>
        <end position="843"/>
    </location>
</feature>
<feature type="active site" evidence="10">
    <location>
        <position position="1317"/>
    </location>
</feature>
<dbReference type="EMBL" id="SPMY01000073">
    <property type="protein sequence ID" value="NMQ29843.1"/>
    <property type="molecule type" value="Genomic_DNA"/>
</dbReference>
<dbReference type="CDD" id="cd02204">
    <property type="entry name" value="PurL_repeat2"/>
    <property type="match status" value="1"/>
</dbReference>
<evidence type="ECO:0000256" key="11">
    <source>
        <dbReference type="SAM" id="MobiDB-lite"/>
    </source>
</evidence>
<dbReference type="EC" id="6.3.5.3" evidence="10"/>
<dbReference type="Gene3D" id="1.10.8.750">
    <property type="entry name" value="Phosphoribosylformylglycinamidine synthase, linker domain"/>
    <property type="match status" value="1"/>
</dbReference>
<dbReference type="SMART" id="SM01211">
    <property type="entry name" value="GATase_5"/>
    <property type="match status" value="1"/>
</dbReference>
<comment type="function">
    <text evidence="10">Phosphoribosylformylglycinamidine synthase involved in the purines biosynthetic pathway. Catalyzes the ATP-dependent conversion of formylglycinamide ribonucleotide (FGAR) and glutamine to yield formylglycinamidine ribonucleotide (FGAM) and glutamate.</text>
</comment>
<keyword evidence="9 10" id="KW-0315">Glutamine amidotransferase</keyword>
<feature type="domain" description="PurM-like C-terminal" evidence="12">
    <location>
        <begin position="872"/>
        <end position="1012"/>
    </location>
</feature>
<feature type="binding site" evidence="10">
    <location>
        <position position="742"/>
    </location>
    <ligand>
        <name>Mg(2+)</name>
        <dbReference type="ChEBI" id="CHEBI:18420"/>
    </ligand>
</feature>
<evidence type="ECO:0000313" key="17">
    <source>
        <dbReference type="Proteomes" id="UP000749010"/>
    </source>
</evidence>
<comment type="catalytic activity">
    <reaction evidence="10">
        <text>N(2)-formyl-N(1)-(5-phospho-beta-D-ribosyl)glycinamide + L-glutamine + ATP + H2O = 2-formamido-N(1)-(5-O-phospho-beta-D-ribosyl)acetamidine + L-glutamate + ADP + phosphate + H(+)</text>
        <dbReference type="Rhea" id="RHEA:17129"/>
        <dbReference type="ChEBI" id="CHEBI:15377"/>
        <dbReference type="ChEBI" id="CHEBI:15378"/>
        <dbReference type="ChEBI" id="CHEBI:29985"/>
        <dbReference type="ChEBI" id="CHEBI:30616"/>
        <dbReference type="ChEBI" id="CHEBI:43474"/>
        <dbReference type="ChEBI" id="CHEBI:58359"/>
        <dbReference type="ChEBI" id="CHEBI:147286"/>
        <dbReference type="ChEBI" id="CHEBI:147287"/>
        <dbReference type="ChEBI" id="CHEBI:456216"/>
        <dbReference type="EC" id="6.3.5.3"/>
    </reaction>
</comment>
<evidence type="ECO:0000256" key="4">
    <source>
        <dbReference type="ARBA" id="ARBA00022723"/>
    </source>
</evidence>
<feature type="domain" description="PurM-like C-terminal" evidence="12">
    <location>
        <begin position="449"/>
        <end position="612"/>
    </location>
</feature>
<comment type="caution">
    <text evidence="16">The sequence shown here is derived from an EMBL/GenBank/DDBJ whole genome shotgun (WGS) entry which is preliminary data.</text>
</comment>
<feature type="region of interest" description="Disordered" evidence="11">
    <location>
        <begin position="309"/>
        <end position="334"/>
    </location>
</feature>
<dbReference type="SUPFAM" id="SSF52317">
    <property type="entry name" value="Class I glutamine amidotransferase-like"/>
    <property type="match status" value="1"/>
</dbReference>
<comment type="pathway">
    <text evidence="1 10">Purine metabolism; IMP biosynthesis via de novo pathway; 5-amino-1-(5-phospho-D-ribosyl)imidazole from N(2)-formyl-N(1)-(5-phospho-D-ribosyl)glycinamide: step 1/2.</text>
</comment>
<keyword evidence="17" id="KW-1185">Reference proteome</keyword>
<comment type="subunit">
    <text evidence="10">Monomer.</text>
</comment>
<keyword evidence="6 10" id="KW-0658">Purine biosynthesis</keyword>
<dbReference type="NCBIfam" id="NF003672">
    <property type="entry name" value="PRK05297.1"/>
    <property type="match status" value="1"/>
</dbReference>
<dbReference type="Gene3D" id="3.90.650.10">
    <property type="entry name" value="PurM-like C-terminal domain"/>
    <property type="match status" value="2"/>
</dbReference>
<dbReference type="InterPro" id="IPR055181">
    <property type="entry name" value="FGAR-AT_PurM_N-like"/>
</dbReference>
<feature type="binding site" evidence="10">
    <location>
        <position position="924"/>
    </location>
    <ligand>
        <name>ATP</name>
        <dbReference type="ChEBI" id="CHEBI:30616"/>
    </ligand>
</feature>
<dbReference type="Pfam" id="PF18072">
    <property type="entry name" value="FGAR-AT_linker"/>
    <property type="match status" value="1"/>
</dbReference>
<dbReference type="PANTHER" id="PTHR10099:SF1">
    <property type="entry name" value="PHOSPHORIBOSYLFORMYLGLYCINAMIDINE SYNTHASE"/>
    <property type="match status" value="1"/>
</dbReference>
<dbReference type="InterPro" id="IPR040707">
    <property type="entry name" value="FGAR-AT_N"/>
</dbReference>
<feature type="binding site" evidence="10">
    <location>
        <position position="703"/>
    </location>
    <ligand>
        <name>Mg(2+)</name>
        <dbReference type="ChEBI" id="CHEBI:18420"/>
    </ligand>
</feature>
<gene>
    <name evidence="10 16" type="primary">purL</name>
    <name evidence="16" type="synonym">purI</name>
    <name evidence="16" type="ORF">E4Q23_20000</name>
</gene>
<dbReference type="Gene3D" id="3.30.1330.10">
    <property type="entry name" value="PurM-like, N-terminal domain"/>
    <property type="match status" value="2"/>
</dbReference>
<feature type="active site" evidence="10">
    <location>
        <position position="1319"/>
    </location>
</feature>
<name>A0ABX1U316_9PROT</name>
<keyword evidence="8 10" id="KW-0460">Magnesium</keyword>